<dbReference type="InterPro" id="IPR023273">
    <property type="entry name" value="RCMT_NOP2"/>
</dbReference>
<feature type="binding site" evidence="9">
    <location>
        <position position="449"/>
    </location>
    <ligand>
        <name>S-adenosyl-L-methionine</name>
        <dbReference type="ChEBI" id="CHEBI:59789"/>
    </ligand>
</feature>
<dbReference type="SUPFAM" id="SSF53335">
    <property type="entry name" value="S-adenosyl-L-methionine-dependent methyltransferases"/>
    <property type="match status" value="1"/>
</dbReference>
<feature type="region of interest" description="Disordered" evidence="10">
    <location>
        <begin position="642"/>
        <end position="738"/>
    </location>
</feature>
<comment type="similarity">
    <text evidence="2 9">Belongs to the class I-like SAM-binding methyltransferase superfamily. RsmB/NOP family.</text>
</comment>
<dbReference type="InterPro" id="IPR054728">
    <property type="entry name" value="RsmB-like_ferredoxin"/>
</dbReference>
<dbReference type="InterPro" id="IPR001678">
    <property type="entry name" value="MeTrfase_RsmB-F_NOP2_dom"/>
</dbReference>
<dbReference type="PANTHER" id="PTHR22807">
    <property type="entry name" value="NOP2 YEAST -RELATED NOL1/NOP2/FMU SUN DOMAIN-CONTAINING"/>
    <property type="match status" value="1"/>
</dbReference>
<dbReference type="PROSITE" id="PS51686">
    <property type="entry name" value="SAM_MT_RSMB_NOP"/>
    <property type="match status" value="1"/>
</dbReference>
<dbReference type="Pfam" id="PF01189">
    <property type="entry name" value="Methyltr_RsmB-F"/>
    <property type="match status" value="1"/>
</dbReference>
<sequence>MGHIVIPRNVIARCSRSNLWVQLKKNPKYWVMVTASLIAAPSCAISTGIQKLYSYPFIFERDYQLFLFDPIIIMGRKAKFDTKQPKGPGRKARKQGEVDVKLFLSNIEKKNKNPSKKITPISKRKNVDNVDSSSKKRVKFASNLVEQRIFPSDPKERKNTGYYGNLVKAMKGEQLDFDDDVDDDDDDDNDDENEEINEELGNLFDDNDVDDDDEQDELEFSDEEIDEQPKNLKNNDQNGDDNDENENQDDMKVSDSIEISIDETLPPDISLLKQRISDVLFILSDFKNRRQEEKTRDDYIRVLKQDLCSYYNYNKFLMTKFMNLFSLDELKEFLEASEVQRPMVIRVNTLKTRRRDLAQALINRGVNLDPVGNWSKVGLVIYDSQVPIGATPEYLAGHYMLQGAASLVPVMALAPMENEKILDMCAAPGGKTTHLATMMRNTGIIFANDFQKERCKALTANLHRLGIVNTIVSNYDGRKYPKIMKGFDRVLLDAPCSGTGVICKDPAVKSTKTNADILKCSYFQKQLILSAIDCLDANSNTGGILVYSTCSVLIEENEWVIEYALKKRNVKLLPINIDFGREGFTSYRELRFHPTMKYTRRLFPHVNNTDGFFVAKLQKFSNIIPSEMNGEKQQQTNNYTSLSKDDEKFSNNNNNNHNDDDDDDDDDGEEDDNNNEMNIAIVNEHHQNQPKQNSNSLLNKTKMKKKKNKKKRNNNVANPNDYDMNQNDDNDKLVKQDNDDHPRKIATTIKNGDVHVAINGGDGGQRKRKQKKFKKNKMIKQKGFKGKKSMKKINNHRKK</sequence>
<dbReference type="InterPro" id="IPR049560">
    <property type="entry name" value="MeTrfase_RsmB-F_NOP2_cat"/>
</dbReference>
<keyword evidence="4 9" id="KW-0489">Methyltransferase</keyword>
<feature type="binding site" evidence="9">
    <location>
        <position position="493"/>
    </location>
    <ligand>
        <name>S-adenosyl-L-methionine</name>
        <dbReference type="ChEBI" id="CHEBI:59789"/>
    </ligand>
</feature>
<evidence type="ECO:0000256" key="4">
    <source>
        <dbReference type="ARBA" id="ARBA00022603"/>
    </source>
</evidence>
<dbReference type="EMBL" id="ASGP02000001">
    <property type="protein sequence ID" value="KAH9529376.1"/>
    <property type="molecule type" value="Genomic_DNA"/>
</dbReference>
<dbReference type="GO" id="GO:0070475">
    <property type="term" value="P:rRNA base methylation"/>
    <property type="evidence" value="ECO:0007669"/>
    <property type="project" value="TreeGrafter"/>
</dbReference>
<dbReference type="Proteomes" id="UP000790347">
    <property type="component" value="Unassembled WGS sequence"/>
</dbReference>
<dbReference type="PRINTS" id="PR02012">
    <property type="entry name" value="RCMTNOP2"/>
</dbReference>
<dbReference type="GO" id="GO:0003723">
    <property type="term" value="F:RNA binding"/>
    <property type="evidence" value="ECO:0007669"/>
    <property type="project" value="UniProtKB-UniRule"/>
</dbReference>
<name>A0A922LAE5_DERFA</name>
<dbReference type="InterPro" id="IPR018314">
    <property type="entry name" value="RsmB/NOL1/NOP2-like_CS"/>
</dbReference>
<dbReference type="Gene3D" id="3.30.70.1170">
    <property type="entry name" value="Sun protein, domain 3"/>
    <property type="match status" value="1"/>
</dbReference>
<dbReference type="PRINTS" id="PR02008">
    <property type="entry name" value="RCMTFAMILY"/>
</dbReference>
<dbReference type="PROSITE" id="PS01153">
    <property type="entry name" value="NOL1_NOP2_SUN"/>
    <property type="match status" value="1"/>
</dbReference>
<dbReference type="FunFam" id="3.30.70.1170:FF:000001">
    <property type="entry name" value="Ribosomal RNA methyltransferase Nop2"/>
    <property type="match status" value="1"/>
</dbReference>
<organism evidence="12 13">
    <name type="scientific">Dermatophagoides farinae</name>
    <name type="common">American house dust mite</name>
    <dbReference type="NCBI Taxonomy" id="6954"/>
    <lineage>
        <taxon>Eukaryota</taxon>
        <taxon>Metazoa</taxon>
        <taxon>Ecdysozoa</taxon>
        <taxon>Arthropoda</taxon>
        <taxon>Chelicerata</taxon>
        <taxon>Arachnida</taxon>
        <taxon>Acari</taxon>
        <taxon>Acariformes</taxon>
        <taxon>Sarcoptiformes</taxon>
        <taxon>Astigmata</taxon>
        <taxon>Psoroptidia</taxon>
        <taxon>Analgoidea</taxon>
        <taxon>Pyroglyphidae</taxon>
        <taxon>Dermatophagoidinae</taxon>
        <taxon>Dermatophagoides</taxon>
    </lineage>
</organism>
<evidence type="ECO:0000313" key="13">
    <source>
        <dbReference type="Proteomes" id="UP000790347"/>
    </source>
</evidence>
<protein>
    <submittedName>
        <fullName evidence="12">rRNA (Cytosine-C5-)-methyltransferase nop2</fullName>
    </submittedName>
</protein>
<feature type="binding site" evidence="9">
    <location>
        <position position="476"/>
    </location>
    <ligand>
        <name>S-adenosyl-L-methionine</name>
        <dbReference type="ChEBI" id="CHEBI:59789"/>
    </ligand>
</feature>
<feature type="binding site" evidence="9">
    <location>
        <begin position="425"/>
        <end position="431"/>
    </location>
    <ligand>
        <name>S-adenosyl-L-methionine</name>
        <dbReference type="ChEBI" id="CHEBI:59789"/>
    </ligand>
</feature>
<reference evidence="12" key="2">
    <citation type="journal article" date="2022" name="Res Sq">
        <title>Comparative Genomics Reveals Insights into the Divergent Evolution of Astigmatic Mites and Household Pest Adaptations.</title>
        <authorList>
            <person name="Xiong Q."/>
            <person name="Wan A.T.-Y."/>
            <person name="Liu X.-Y."/>
            <person name="Fung C.S.-H."/>
            <person name="Xiao X."/>
            <person name="Malainual N."/>
            <person name="Hou J."/>
            <person name="Wang L."/>
            <person name="Wang M."/>
            <person name="Yang K."/>
            <person name="Cui Y."/>
            <person name="Leung E."/>
            <person name="Nong W."/>
            <person name="Shin S.-K."/>
            <person name="Au S."/>
            <person name="Jeong K.Y."/>
            <person name="Chew F.T."/>
            <person name="Hui J."/>
            <person name="Leung T.F."/>
            <person name="Tungtrongchitr A."/>
            <person name="Zhong N."/>
            <person name="Liu Z."/>
            <person name="Tsui S."/>
        </authorList>
    </citation>
    <scope>NUCLEOTIDE SEQUENCE</scope>
    <source>
        <strain evidence="12">Derf</strain>
        <tissue evidence="12">Whole organism</tissue>
    </source>
</reference>
<evidence type="ECO:0000256" key="1">
    <source>
        <dbReference type="ARBA" id="ARBA00004604"/>
    </source>
</evidence>
<evidence type="ECO:0000256" key="8">
    <source>
        <dbReference type="ARBA" id="ARBA00023242"/>
    </source>
</evidence>
<keyword evidence="6 9" id="KW-0949">S-adenosyl-L-methionine</keyword>
<evidence type="ECO:0000256" key="9">
    <source>
        <dbReference type="PROSITE-ProRule" id="PRU01023"/>
    </source>
</evidence>
<keyword evidence="5 9" id="KW-0808">Transferase</keyword>
<dbReference type="GO" id="GO:0009383">
    <property type="term" value="F:rRNA (cytosine-C5-)-methyltransferase activity"/>
    <property type="evidence" value="ECO:0007669"/>
    <property type="project" value="TreeGrafter"/>
</dbReference>
<feature type="compositionally biased region" description="Acidic residues" evidence="10">
    <location>
        <begin position="238"/>
        <end position="248"/>
    </location>
</feature>
<dbReference type="InterPro" id="IPR029063">
    <property type="entry name" value="SAM-dependent_MTases_sf"/>
</dbReference>
<evidence type="ECO:0000256" key="2">
    <source>
        <dbReference type="ARBA" id="ARBA00007494"/>
    </source>
</evidence>
<keyword evidence="3" id="KW-0690">Ribosome biogenesis</keyword>
<keyword evidence="7 9" id="KW-0694">RNA-binding</keyword>
<feature type="compositionally biased region" description="Acidic residues" evidence="10">
    <location>
        <begin position="205"/>
        <end position="226"/>
    </location>
</feature>
<comment type="subcellular location">
    <subcellularLocation>
        <location evidence="1">Nucleus</location>
        <location evidence="1">Nucleolus</location>
    </subcellularLocation>
</comment>
<reference evidence="12" key="1">
    <citation type="submission" date="2013-05" db="EMBL/GenBank/DDBJ databases">
        <authorList>
            <person name="Yim A.K.Y."/>
            <person name="Chan T.F."/>
            <person name="Ji K.M."/>
            <person name="Liu X.Y."/>
            <person name="Zhou J.W."/>
            <person name="Li R.Q."/>
            <person name="Yang K.Y."/>
            <person name="Li J."/>
            <person name="Li M."/>
            <person name="Law P.T.W."/>
            <person name="Wu Y.L."/>
            <person name="Cai Z.L."/>
            <person name="Qin H."/>
            <person name="Bao Y."/>
            <person name="Leung R.K.K."/>
            <person name="Ng P.K.S."/>
            <person name="Zou J."/>
            <person name="Zhong X.J."/>
            <person name="Ran P.X."/>
            <person name="Zhong N.S."/>
            <person name="Liu Z.G."/>
            <person name="Tsui S.K.W."/>
        </authorList>
    </citation>
    <scope>NUCLEOTIDE SEQUENCE</scope>
    <source>
        <strain evidence="12">Derf</strain>
        <tissue evidence="12">Whole organism</tissue>
    </source>
</reference>
<proteinExistence type="inferred from homology"/>
<keyword evidence="8" id="KW-0539">Nucleus</keyword>
<feature type="domain" description="SAM-dependent MTase RsmB/NOP-type" evidence="11">
    <location>
        <begin position="333"/>
        <end position="620"/>
    </location>
</feature>
<dbReference type="GO" id="GO:0005730">
    <property type="term" value="C:nucleolus"/>
    <property type="evidence" value="ECO:0007669"/>
    <property type="project" value="UniProtKB-SubCell"/>
</dbReference>
<dbReference type="Gene3D" id="3.40.50.150">
    <property type="entry name" value="Vaccinia Virus protein VP39"/>
    <property type="match status" value="1"/>
</dbReference>
<feature type="region of interest" description="Disordered" evidence="10">
    <location>
        <begin position="173"/>
        <end position="253"/>
    </location>
</feature>
<evidence type="ECO:0000256" key="3">
    <source>
        <dbReference type="ARBA" id="ARBA00022517"/>
    </source>
</evidence>
<dbReference type="InterPro" id="IPR011023">
    <property type="entry name" value="Nop2p"/>
</dbReference>
<evidence type="ECO:0000256" key="5">
    <source>
        <dbReference type="ARBA" id="ARBA00022679"/>
    </source>
</evidence>
<feature type="compositionally biased region" description="Basic and acidic residues" evidence="10">
    <location>
        <begin position="729"/>
        <end position="738"/>
    </location>
</feature>
<feature type="compositionally biased region" description="Basic residues" evidence="10">
    <location>
        <begin position="766"/>
        <end position="799"/>
    </location>
</feature>
<dbReference type="NCBIfam" id="TIGR00446">
    <property type="entry name" value="nop2p"/>
    <property type="match status" value="1"/>
</dbReference>
<gene>
    <name evidence="12" type="primary">NOP2</name>
    <name evidence="12" type="ORF">DERF_003263</name>
</gene>
<feature type="compositionally biased region" description="Basic residues" evidence="10">
    <location>
        <begin position="701"/>
        <end position="713"/>
    </location>
</feature>
<comment type="caution">
    <text evidence="12">The sequence shown here is derived from an EMBL/GenBank/DDBJ whole genome shotgun (WGS) entry which is preliminary data.</text>
</comment>
<dbReference type="PANTHER" id="PTHR22807:SF30">
    <property type="entry name" value="28S RRNA (CYTOSINE(4447)-C(5))-METHYLTRANSFERASE-RELATED"/>
    <property type="match status" value="1"/>
</dbReference>
<feature type="region of interest" description="Disordered" evidence="10">
    <location>
        <begin position="113"/>
        <end position="134"/>
    </location>
</feature>
<feature type="compositionally biased region" description="Low complexity" evidence="10">
    <location>
        <begin position="714"/>
        <end position="727"/>
    </location>
</feature>
<feature type="compositionally biased region" description="Acidic residues" evidence="10">
    <location>
        <begin position="659"/>
        <end position="674"/>
    </location>
</feature>
<keyword evidence="13" id="KW-1185">Reference proteome</keyword>
<evidence type="ECO:0000259" key="11">
    <source>
        <dbReference type="PROSITE" id="PS51686"/>
    </source>
</evidence>
<dbReference type="InterPro" id="IPR023267">
    <property type="entry name" value="RCMT"/>
</dbReference>
<dbReference type="GO" id="GO:0000470">
    <property type="term" value="P:maturation of LSU-rRNA"/>
    <property type="evidence" value="ECO:0007669"/>
    <property type="project" value="TreeGrafter"/>
</dbReference>
<accession>A0A922LAE5</accession>
<feature type="active site" description="Nucleophile" evidence="9">
    <location>
        <position position="550"/>
    </location>
</feature>
<dbReference type="AlphaFoldDB" id="A0A922LAE5"/>
<evidence type="ECO:0000256" key="6">
    <source>
        <dbReference type="ARBA" id="ARBA00022691"/>
    </source>
</evidence>
<evidence type="ECO:0000256" key="10">
    <source>
        <dbReference type="SAM" id="MobiDB-lite"/>
    </source>
</evidence>
<evidence type="ECO:0000256" key="7">
    <source>
        <dbReference type="ARBA" id="ARBA00022884"/>
    </source>
</evidence>
<dbReference type="Pfam" id="PF22458">
    <property type="entry name" value="RsmF-B_ferredox"/>
    <property type="match status" value="1"/>
</dbReference>
<feature type="compositionally biased region" description="Acidic residues" evidence="10">
    <location>
        <begin position="175"/>
        <end position="198"/>
    </location>
</feature>
<evidence type="ECO:0000313" key="12">
    <source>
        <dbReference type="EMBL" id="KAH9529376.1"/>
    </source>
</evidence>
<feature type="region of interest" description="Disordered" evidence="10">
    <location>
        <begin position="756"/>
        <end position="799"/>
    </location>
</feature>